<keyword evidence="2" id="KW-0125">Carotenoid biosynthesis</keyword>
<dbReference type="OMA" id="FTMRWVF"/>
<evidence type="ECO:0000256" key="3">
    <source>
        <dbReference type="ARBA" id="ARBA00023002"/>
    </source>
</evidence>
<dbReference type="Gene3D" id="3.50.50.60">
    <property type="entry name" value="FAD/NAD(P)-binding domain"/>
    <property type="match status" value="2"/>
</dbReference>
<name>D7FLI6_ECTSI</name>
<dbReference type="InParanoid" id="D7FLI6"/>
<feature type="domain" description="Amine oxidase" evidence="5">
    <location>
        <begin position="107"/>
        <end position="425"/>
    </location>
</feature>
<organism evidence="6 7">
    <name type="scientific">Ectocarpus siliculosus</name>
    <name type="common">Brown alga</name>
    <name type="synonym">Conferva siliculosa</name>
    <dbReference type="NCBI Taxonomy" id="2880"/>
    <lineage>
        <taxon>Eukaryota</taxon>
        <taxon>Sar</taxon>
        <taxon>Stramenopiles</taxon>
        <taxon>Ochrophyta</taxon>
        <taxon>PX clade</taxon>
        <taxon>Phaeophyceae</taxon>
        <taxon>Ectocarpales</taxon>
        <taxon>Ectocarpaceae</taxon>
        <taxon>Ectocarpus</taxon>
    </lineage>
</organism>
<comment type="pathway">
    <text evidence="1">Carotenoid biosynthesis.</text>
</comment>
<dbReference type="EMBL" id="FN649737">
    <property type="protein sequence ID" value="CBJ25802.1"/>
    <property type="molecule type" value="Genomic_DNA"/>
</dbReference>
<evidence type="ECO:0000313" key="7">
    <source>
        <dbReference type="Proteomes" id="UP000002630"/>
    </source>
</evidence>
<dbReference type="InterPro" id="IPR036188">
    <property type="entry name" value="FAD/NAD-bd_sf"/>
</dbReference>
<dbReference type="EMBL" id="FN648143">
    <property type="protein sequence ID" value="CBJ25802.1"/>
    <property type="molecule type" value="Genomic_DNA"/>
</dbReference>
<proteinExistence type="predicted"/>
<dbReference type="Proteomes" id="UP000002630">
    <property type="component" value="Linkage Group LG12"/>
</dbReference>
<dbReference type="Pfam" id="PF01593">
    <property type="entry name" value="Amino_oxidase"/>
    <property type="match status" value="1"/>
</dbReference>
<dbReference type="PANTHER" id="PTHR43734:SF1">
    <property type="entry name" value="PHYTOENE DESATURASE"/>
    <property type="match status" value="1"/>
</dbReference>
<sequence>MGESEGARRCDRPWWCSRFVRGALLLTVAGSNAQGFLMARNAASFFAATSGRHRTASAWKSLQPSATRITESRQKALSAVAVGKEIGPVYGGEKTAAEVVVVGAGVGGLATAARLAKAGCRVTVVEKNSEEDIGGRLNELVMEGGFRFDTGPSLLLLPETYRETFAELGRDSDEFFEMRRVSPTYKVYFDDGESVDLSDDEEDLRRQMDRLEDGGFDKYKAYLDGAQLNLEVGLPNFIEEKFTPGRLPEFALGALFNSPLENHYGQLSRRFDNPKMRALLSFQDLYVGLSPYNAPAVFSLLQAIELRDGVYYPTGGFARVGEALGTVCRDLGVKFRFDSPVSEVSVVGEGGRVNSKGVVLASGELLEADAVVCNADLPYAEKALLPDSVSRSFENSEYSTSVIAFYLCSNRRWPQLSHHTVFLSTDWKASWDSAFGKLPGGELGESFNFYAAAPARTDPSVCPEGSDAIMVLVPCPSIPDDYTGKIDDGGSGNDTREGGGPDREDWVRRAREGVIREMEASAGMEGFGDSIVGEEVYAPWNWRDRYNLRRGAVFGLSHGLNQLSLLRPGPQHPTVNGLWFCGASSRPGNGVPLVLIGAKQVAANVLKVVEGGNT</sequence>
<dbReference type="InterPro" id="IPR002937">
    <property type="entry name" value="Amino_oxidase"/>
</dbReference>
<dbReference type="SUPFAM" id="SSF51905">
    <property type="entry name" value="FAD/NAD(P)-binding domain"/>
    <property type="match status" value="1"/>
</dbReference>
<keyword evidence="3" id="KW-0560">Oxidoreductase</keyword>
<dbReference type="InterPro" id="IPR014105">
    <property type="entry name" value="Carotenoid/retinoid_OxRdtase"/>
</dbReference>
<accession>D7FLI6</accession>
<dbReference type="NCBIfam" id="TIGR02734">
    <property type="entry name" value="crtI_fam"/>
    <property type="match status" value="1"/>
</dbReference>
<dbReference type="OrthoDB" id="7777654at2759"/>
<evidence type="ECO:0000313" key="6">
    <source>
        <dbReference type="EMBL" id="CBJ25802.1"/>
    </source>
</evidence>
<evidence type="ECO:0000256" key="2">
    <source>
        <dbReference type="ARBA" id="ARBA00022746"/>
    </source>
</evidence>
<dbReference type="AlphaFoldDB" id="D7FLI6"/>
<protein>
    <recommendedName>
        <fullName evidence="5">Amine oxidase domain-containing protein</fullName>
    </recommendedName>
</protein>
<feature type="region of interest" description="Disordered" evidence="4">
    <location>
        <begin position="482"/>
        <end position="504"/>
    </location>
</feature>
<dbReference type="eggNOG" id="KOG4254">
    <property type="taxonomic scope" value="Eukaryota"/>
</dbReference>
<evidence type="ECO:0000259" key="5">
    <source>
        <dbReference type="Pfam" id="PF01593"/>
    </source>
</evidence>
<reference evidence="6 7" key="1">
    <citation type="journal article" date="2010" name="Nature">
        <title>The Ectocarpus genome and the independent evolution of multicellularity in brown algae.</title>
        <authorList>
            <person name="Cock J.M."/>
            <person name="Sterck L."/>
            <person name="Rouze P."/>
            <person name="Scornet D."/>
            <person name="Allen A.E."/>
            <person name="Amoutzias G."/>
            <person name="Anthouard V."/>
            <person name="Artiguenave F."/>
            <person name="Aury J.M."/>
            <person name="Badger J.H."/>
            <person name="Beszteri B."/>
            <person name="Billiau K."/>
            <person name="Bonnet E."/>
            <person name="Bothwell J.H."/>
            <person name="Bowler C."/>
            <person name="Boyen C."/>
            <person name="Brownlee C."/>
            <person name="Carrano C.J."/>
            <person name="Charrier B."/>
            <person name="Cho G.Y."/>
            <person name="Coelho S.M."/>
            <person name="Collen J."/>
            <person name="Corre E."/>
            <person name="Da Silva C."/>
            <person name="Delage L."/>
            <person name="Delaroque N."/>
            <person name="Dittami S.M."/>
            <person name="Doulbeau S."/>
            <person name="Elias M."/>
            <person name="Farnham G."/>
            <person name="Gachon C.M."/>
            <person name="Gschloessl B."/>
            <person name="Heesch S."/>
            <person name="Jabbari K."/>
            <person name="Jubin C."/>
            <person name="Kawai H."/>
            <person name="Kimura K."/>
            <person name="Kloareg B."/>
            <person name="Kupper F.C."/>
            <person name="Lang D."/>
            <person name="Le Bail A."/>
            <person name="Leblanc C."/>
            <person name="Lerouge P."/>
            <person name="Lohr M."/>
            <person name="Lopez P.J."/>
            <person name="Martens C."/>
            <person name="Maumus F."/>
            <person name="Michel G."/>
            <person name="Miranda-Saavedra D."/>
            <person name="Morales J."/>
            <person name="Moreau H."/>
            <person name="Motomura T."/>
            <person name="Nagasato C."/>
            <person name="Napoli C.A."/>
            <person name="Nelson D.R."/>
            <person name="Nyvall-Collen P."/>
            <person name="Peters A.F."/>
            <person name="Pommier C."/>
            <person name="Potin P."/>
            <person name="Poulain J."/>
            <person name="Quesneville H."/>
            <person name="Read B."/>
            <person name="Rensing S.A."/>
            <person name="Ritter A."/>
            <person name="Rousvoal S."/>
            <person name="Samanta M."/>
            <person name="Samson G."/>
            <person name="Schroeder D.C."/>
            <person name="Segurens B."/>
            <person name="Strittmatter M."/>
            <person name="Tonon T."/>
            <person name="Tregear J.W."/>
            <person name="Valentin K."/>
            <person name="von Dassow P."/>
            <person name="Yamagishi T."/>
            <person name="Van de Peer Y."/>
            <person name="Wincker P."/>
        </authorList>
    </citation>
    <scope>NUCLEOTIDE SEQUENCE [LARGE SCALE GENOMIC DNA]</scope>
    <source>
        <strain evidence="7">Ec32 / CCAP1310/4</strain>
    </source>
</reference>
<dbReference type="PANTHER" id="PTHR43734">
    <property type="entry name" value="PHYTOENE DESATURASE"/>
    <property type="match status" value="1"/>
</dbReference>
<dbReference type="STRING" id="2880.D7FLI6"/>
<keyword evidence="7" id="KW-1185">Reference proteome</keyword>
<dbReference type="GO" id="GO:0016117">
    <property type="term" value="P:carotenoid biosynthetic process"/>
    <property type="evidence" value="ECO:0007669"/>
    <property type="project" value="UniProtKB-KW"/>
</dbReference>
<evidence type="ECO:0000256" key="1">
    <source>
        <dbReference type="ARBA" id="ARBA00004829"/>
    </source>
</evidence>
<evidence type="ECO:0000256" key="4">
    <source>
        <dbReference type="SAM" id="MobiDB-lite"/>
    </source>
</evidence>
<dbReference type="GO" id="GO:0016491">
    <property type="term" value="F:oxidoreductase activity"/>
    <property type="evidence" value="ECO:0007669"/>
    <property type="project" value="UniProtKB-KW"/>
</dbReference>
<gene>
    <name evidence="6" type="ORF">Esi_0016_0055</name>
</gene>